<evidence type="ECO:0000313" key="4">
    <source>
        <dbReference type="Proteomes" id="UP001175271"/>
    </source>
</evidence>
<evidence type="ECO:0000256" key="2">
    <source>
        <dbReference type="SAM" id="Phobius"/>
    </source>
</evidence>
<keyword evidence="2" id="KW-0472">Membrane</keyword>
<proteinExistence type="predicted"/>
<name>A0AA39MC89_9BILA</name>
<feature type="region of interest" description="Disordered" evidence="1">
    <location>
        <begin position="36"/>
        <end position="67"/>
    </location>
</feature>
<reference evidence="3" key="1">
    <citation type="submission" date="2023-06" db="EMBL/GenBank/DDBJ databases">
        <title>Genomic analysis of the entomopathogenic nematode Steinernema hermaphroditum.</title>
        <authorList>
            <person name="Schwarz E.M."/>
            <person name="Heppert J.K."/>
            <person name="Baniya A."/>
            <person name="Schwartz H.T."/>
            <person name="Tan C.-H."/>
            <person name="Antoshechkin I."/>
            <person name="Sternberg P.W."/>
            <person name="Goodrich-Blair H."/>
            <person name="Dillman A.R."/>
        </authorList>
    </citation>
    <scope>NUCLEOTIDE SEQUENCE</scope>
    <source>
        <strain evidence="3">PS9179</strain>
        <tissue evidence="3">Whole animal</tissue>
    </source>
</reference>
<keyword evidence="2" id="KW-0812">Transmembrane</keyword>
<keyword evidence="4" id="KW-1185">Reference proteome</keyword>
<accession>A0AA39MC89</accession>
<dbReference type="AlphaFoldDB" id="A0AA39MC89"/>
<organism evidence="3 4">
    <name type="scientific">Steinernema hermaphroditum</name>
    <dbReference type="NCBI Taxonomy" id="289476"/>
    <lineage>
        <taxon>Eukaryota</taxon>
        <taxon>Metazoa</taxon>
        <taxon>Ecdysozoa</taxon>
        <taxon>Nematoda</taxon>
        <taxon>Chromadorea</taxon>
        <taxon>Rhabditida</taxon>
        <taxon>Tylenchina</taxon>
        <taxon>Panagrolaimomorpha</taxon>
        <taxon>Strongyloidoidea</taxon>
        <taxon>Steinernematidae</taxon>
        <taxon>Steinernema</taxon>
    </lineage>
</organism>
<comment type="caution">
    <text evidence="3">The sequence shown here is derived from an EMBL/GenBank/DDBJ whole genome shotgun (WGS) entry which is preliminary data.</text>
</comment>
<keyword evidence="2" id="KW-1133">Transmembrane helix</keyword>
<dbReference type="Proteomes" id="UP001175271">
    <property type="component" value="Unassembled WGS sequence"/>
</dbReference>
<evidence type="ECO:0000313" key="3">
    <source>
        <dbReference type="EMBL" id="KAK0428538.1"/>
    </source>
</evidence>
<evidence type="ECO:0000256" key="1">
    <source>
        <dbReference type="SAM" id="MobiDB-lite"/>
    </source>
</evidence>
<dbReference type="EMBL" id="JAUCMV010000001">
    <property type="protein sequence ID" value="KAK0428538.1"/>
    <property type="molecule type" value="Genomic_DNA"/>
</dbReference>
<feature type="transmembrane region" description="Helical" evidence="2">
    <location>
        <begin position="91"/>
        <end position="112"/>
    </location>
</feature>
<sequence length="454" mass="52883">MESEIGNLRELVDVALKTITEQYSRIKHNKMFLEMRERSDSQKEDVPAEKHPEASISKESEEEKNRHRESTRLRAILSASRSFECGVFDSTVFFPICLALLHFCYTIGRVVIYQMSPWSTAMLFVEYFVICILLHRAVCRSLLGRAALLSKHMCKLKHFNLHLMTDKDGNVGILFSQLHGRKEYKCTLQEFQAVDPLYRRVSAININANAIHPVTFKAYFDRMHQYLKAYRADWDNPALSLKMAESTADYHLMLFANTPRTCFGELSLSCPHFPDLILLFLKQQISRGQLRKLQMLGSWNKKLDVHKVVEPLICQEQLELLKTDSSIAFNIAPFKKLVEIWKNDPQAYSPAWHKNTAGELRKFAVHVDFTPWDLEGHLKRNDEWFTLIHRLGRRDKRTGCYILANSYWKQLTYRPSIEQVLYHGHCTSLEITFGDETSTLDSNDMFIMKPEFAF</sequence>
<feature type="transmembrane region" description="Helical" evidence="2">
    <location>
        <begin position="118"/>
        <end position="138"/>
    </location>
</feature>
<protein>
    <submittedName>
        <fullName evidence="3">Uncharacterized protein</fullName>
    </submittedName>
</protein>
<gene>
    <name evidence="3" type="ORF">QR680_010857</name>
</gene>